<dbReference type="OrthoDB" id="1915375at2759"/>
<reference evidence="2 3" key="1">
    <citation type="journal article" date="2020" name="ISME J.">
        <title>Uncovering the hidden diversity of litter-decomposition mechanisms in mushroom-forming fungi.</title>
        <authorList>
            <person name="Floudas D."/>
            <person name="Bentzer J."/>
            <person name="Ahren D."/>
            <person name="Johansson T."/>
            <person name="Persson P."/>
            <person name="Tunlid A."/>
        </authorList>
    </citation>
    <scope>NUCLEOTIDE SEQUENCE [LARGE SCALE GENOMIC DNA]</scope>
    <source>
        <strain evidence="2 3">CBS 291.85</strain>
    </source>
</reference>
<dbReference type="SUPFAM" id="SSF54197">
    <property type="entry name" value="HIT-like"/>
    <property type="match status" value="1"/>
</dbReference>
<proteinExistence type="predicted"/>
<evidence type="ECO:0000313" key="2">
    <source>
        <dbReference type="EMBL" id="KAF5348960.1"/>
    </source>
</evidence>
<feature type="coiled-coil region" evidence="1">
    <location>
        <begin position="194"/>
        <end position="228"/>
    </location>
</feature>
<gene>
    <name evidence="2" type="ORF">D9758_014204</name>
</gene>
<keyword evidence="3" id="KW-1185">Reference proteome</keyword>
<dbReference type="AlphaFoldDB" id="A0A8H5CW32"/>
<evidence type="ECO:0000256" key="1">
    <source>
        <dbReference type="SAM" id="Coils"/>
    </source>
</evidence>
<organism evidence="2 3">
    <name type="scientific">Tetrapyrgos nigripes</name>
    <dbReference type="NCBI Taxonomy" id="182062"/>
    <lineage>
        <taxon>Eukaryota</taxon>
        <taxon>Fungi</taxon>
        <taxon>Dikarya</taxon>
        <taxon>Basidiomycota</taxon>
        <taxon>Agaricomycotina</taxon>
        <taxon>Agaricomycetes</taxon>
        <taxon>Agaricomycetidae</taxon>
        <taxon>Agaricales</taxon>
        <taxon>Marasmiineae</taxon>
        <taxon>Marasmiaceae</taxon>
        <taxon>Tetrapyrgos</taxon>
    </lineage>
</organism>
<evidence type="ECO:0008006" key="4">
    <source>
        <dbReference type="Google" id="ProtNLM"/>
    </source>
</evidence>
<comment type="caution">
    <text evidence="2">The sequence shown here is derived from an EMBL/GenBank/DDBJ whole genome shotgun (WGS) entry which is preliminary data.</text>
</comment>
<evidence type="ECO:0000313" key="3">
    <source>
        <dbReference type="Proteomes" id="UP000559256"/>
    </source>
</evidence>
<sequence>MSESDELVPITSQEHSQRCKVLFLQRRREFKALNAGEELSTYAEEKKIDYKKLLDLWPTVFTHYAERFPENVLSATNHSLIISNVASHDKRLYSQDAETGAGMSFVHLLVIPRGDKGEQRGSCIEQWLIPNSHSHYSLQHRLSLDGSWIITEMQSHSRDFWSQPDSVDIIIQAVSKAHEIFVRKENLQLSAAAANSDTEALKAFQENLRKAEQSRKKLTERLRTVELNLDDFFFGFHCMPNASVGYLHMHVILTPRKFRKHITHRNDWKTIPADVVIEVIDEEKRRDSGHDG</sequence>
<protein>
    <recommendedName>
        <fullName evidence="4">HIT domain-containing protein</fullName>
    </recommendedName>
</protein>
<dbReference type="EMBL" id="JAACJM010000084">
    <property type="protein sequence ID" value="KAF5348960.1"/>
    <property type="molecule type" value="Genomic_DNA"/>
</dbReference>
<accession>A0A8H5CW32</accession>
<keyword evidence="1" id="KW-0175">Coiled coil</keyword>
<name>A0A8H5CW32_9AGAR</name>
<dbReference type="InterPro" id="IPR036265">
    <property type="entry name" value="HIT-like_sf"/>
</dbReference>
<dbReference type="Proteomes" id="UP000559256">
    <property type="component" value="Unassembled WGS sequence"/>
</dbReference>
<dbReference type="Gene3D" id="3.30.428.10">
    <property type="entry name" value="HIT-like"/>
    <property type="match status" value="1"/>
</dbReference>